<dbReference type="Gene3D" id="2.60.40.10">
    <property type="entry name" value="Immunoglobulins"/>
    <property type="match status" value="1"/>
</dbReference>
<dbReference type="Pfam" id="PF00128">
    <property type="entry name" value="Alpha-amylase"/>
    <property type="match status" value="2"/>
</dbReference>
<feature type="signal peptide" evidence="3">
    <location>
        <begin position="1"/>
        <end position="20"/>
    </location>
</feature>
<dbReference type="Gene3D" id="3.20.20.80">
    <property type="entry name" value="Glycosidases"/>
    <property type="match status" value="2"/>
</dbReference>
<evidence type="ECO:0000259" key="4">
    <source>
        <dbReference type="SMART" id="SM00642"/>
    </source>
</evidence>
<dbReference type="Pfam" id="PF20756">
    <property type="entry name" value="SusG_CBM58"/>
    <property type="match status" value="1"/>
</dbReference>
<dbReference type="PANTHER" id="PTHR10357:SF179">
    <property type="entry name" value="NEUTRAL AND BASIC AMINO ACID TRANSPORT PROTEIN RBAT"/>
    <property type="match status" value="1"/>
</dbReference>
<dbReference type="InterPro" id="IPR056300">
    <property type="entry name" value="SusG-like_C"/>
</dbReference>
<dbReference type="InterPro" id="IPR048755">
    <property type="entry name" value="SusG_CBM58"/>
</dbReference>
<dbReference type="GO" id="GO:0009313">
    <property type="term" value="P:oligosaccharide catabolic process"/>
    <property type="evidence" value="ECO:0007669"/>
    <property type="project" value="TreeGrafter"/>
</dbReference>
<dbReference type="GO" id="GO:0004556">
    <property type="term" value="F:alpha-amylase activity"/>
    <property type="evidence" value="ECO:0007669"/>
    <property type="project" value="TreeGrafter"/>
</dbReference>
<dbReference type="InterPro" id="IPR013780">
    <property type="entry name" value="Glyco_hydro_b"/>
</dbReference>
<dbReference type="InterPro" id="IPR013783">
    <property type="entry name" value="Ig-like_fold"/>
</dbReference>
<dbReference type="PROSITE" id="PS51257">
    <property type="entry name" value="PROKAR_LIPOPROTEIN"/>
    <property type="match status" value="1"/>
</dbReference>
<comment type="caution">
    <text evidence="5">The sequence shown here is derived from an EMBL/GenBank/DDBJ whole genome shotgun (WGS) entry which is preliminary data.</text>
</comment>
<gene>
    <name evidence="5" type="ORF">IAC94_02100</name>
</gene>
<feature type="chain" id="PRO_5039635695" evidence="3">
    <location>
        <begin position="21"/>
        <end position="678"/>
    </location>
</feature>
<reference evidence="5" key="1">
    <citation type="submission" date="2020-10" db="EMBL/GenBank/DDBJ databases">
        <authorList>
            <person name="Gilroy R."/>
        </authorList>
    </citation>
    <scope>NUCLEOTIDE SEQUENCE</scope>
    <source>
        <strain evidence="5">ChiHjej13B12-12457</strain>
    </source>
</reference>
<dbReference type="SMART" id="SM00642">
    <property type="entry name" value="Aamy"/>
    <property type="match status" value="1"/>
</dbReference>
<evidence type="ECO:0000313" key="5">
    <source>
        <dbReference type="EMBL" id="HIR62300.1"/>
    </source>
</evidence>
<keyword evidence="3" id="KW-0732">Signal</keyword>
<protein>
    <submittedName>
        <fullName evidence="5">Alpha-amylase</fullName>
    </submittedName>
</protein>
<organism evidence="5 6">
    <name type="scientific">Candidatus Coprenecus avistercoris</name>
    <dbReference type="NCBI Taxonomy" id="2840730"/>
    <lineage>
        <taxon>Bacteria</taxon>
        <taxon>Pseudomonadati</taxon>
        <taxon>Bacteroidota</taxon>
        <taxon>Bacteroidia</taxon>
        <taxon>Bacteroidales</taxon>
        <taxon>Rikenellaceae</taxon>
        <taxon>Rikenellaceae incertae sedis</taxon>
        <taxon>Candidatus Coprenecus</taxon>
    </lineage>
</organism>
<dbReference type="AlphaFoldDB" id="A0A9D1E081"/>
<dbReference type="InterPro" id="IPR006047">
    <property type="entry name" value="GH13_cat_dom"/>
</dbReference>
<dbReference type="Gene3D" id="2.60.40.1180">
    <property type="entry name" value="Golgi alpha-mannosidase II"/>
    <property type="match status" value="1"/>
</dbReference>
<dbReference type="InterPro" id="IPR017853">
    <property type="entry name" value="GH"/>
</dbReference>
<accession>A0A9D1E081</accession>
<comment type="similarity">
    <text evidence="1">Belongs to the glycosyl hydrolase 13 family.</text>
</comment>
<dbReference type="EMBL" id="DVHI01000030">
    <property type="protein sequence ID" value="HIR62300.1"/>
    <property type="molecule type" value="Genomic_DNA"/>
</dbReference>
<reference evidence="5" key="2">
    <citation type="journal article" date="2021" name="PeerJ">
        <title>Extensive microbial diversity within the chicken gut microbiome revealed by metagenomics and culture.</title>
        <authorList>
            <person name="Gilroy R."/>
            <person name="Ravi A."/>
            <person name="Getino M."/>
            <person name="Pursley I."/>
            <person name="Horton D.L."/>
            <person name="Alikhan N.F."/>
            <person name="Baker D."/>
            <person name="Gharbi K."/>
            <person name="Hall N."/>
            <person name="Watson M."/>
            <person name="Adriaenssens E.M."/>
            <person name="Foster-Nyarko E."/>
            <person name="Jarju S."/>
            <person name="Secka A."/>
            <person name="Antonio M."/>
            <person name="Oren A."/>
            <person name="Chaudhuri R.R."/>
            <person name="La Ragione R."/>
            <person name="Hildebrand F."/>
            <person name="Pallen M.J."/>
        </authorList>
    </citation>
    <scope>NUCLEOTIDE SEQUENCE</scope>
    <source>
        <strain evidence="5">ChiHjej13B12-12457</strain>
    </source>
</reference>
<keyword evidence="2" id="KW-0378">Hydrolase</keyword>
<dbReference type="Pfam" id="PF23915">
    <property type="entry name" value="SusG_C"/>
    <property type="match status" value="1"/>
</dbReference>
<keyword evidence="2" id="KW-0326">Glycosidase</keyword>
<evidence type="ECO:0000256" key="1">
    <source>
        <dbReference type="ARBA" id="ARBA00008061"/>
    </source>
</evidence>
<dbReference type="PANTHER" id="PTHR10357">
    <property type="entry name" value="ALPHA-AMYLASE FAMILY MEMBER"/>
    <property type="match status" value="1"/>
</dbReference>
<proteinExistence type="inferred from homology"/>
<sequence length="678" mass="74549">MMKRTAYLTLTLLLGASLCACNPDKPKDIEEGPSGLLTADPIEWDGTKNAEITYQLLVYSFADSDGDGIGDFQGIIDKLDYLDSLGATALWLSPIHPAMSYHGYDVLDYAAVNPDFGTMEDFRALVAAAHERDIKIYIDYVLNHSGSDHPWFLDACASAGSPYREFYTFSENPAADIEAGRIPMIASEGANGYDSGQWFVASNDAEGVMEFVMDWSNPAAPTVTVTRTDAPADPENTAPATDNDKFLYAGDPGQYFKFYDDGGGMYSLTVDFNSPWGFLIRTEGTDDWTPGTKYGAENSENAVIQYGVKMPLFSSEDNNAVRDILMPGTLFYHSHLWTSWFADFNYGPAAQAEQSPAFQELVRIGQGWVDAGVDGMRLDAVKHIYHSETSDENPTFLAKFYDAMNGYYQGSEPFYMVGEVLSEHNVVAPYYAGLPAAFDFSFWWRLSSGINSGTGNTFVKDILSYQQEYAAVRPDYIEATKLSNHDENRAGSDLGESTAKMRLAGAVLLTAGGEPYIYYGEELGYTGVKDNGDEYVRIPMNWGDSYNTKLSSYTDKSEITLPTASVSEQAADASSVFRVYKDFAQARHACPALAHGRMVRHDLYNETLASLPALCAWIMESEEGRVLVLHNFSGGEINFLLHDTVTGTVSVQGEVSMDRGGDVPRLTMGAYSSVVFNI</sequence>
<evidence type="ECO:0000313" key="6">
    <source>
        <dbReference type="Proteomes" id="UP000886744"/>
    </source>
</evidence>
<dbReference type="SUPFAM" id="SSF51445">
    <property type="entry name" value="(Trans)glycosidases"/>
    <property type="match status" value="1"/>
</dbReference>
<evidence type="ECO:0000256" key="2">
    <source>
        <dbReference type="ARBA" id="ARBA00023295"/>
    </source>
</evidence>
<name>A0A9D1E081_9BACT</name>
<evidence type="ECO:0000256" key="3">
    <source>
        <dbReference type="SAM" id="SignalP"/>
    </source>
</evidence>
<feature type="domain" description="Glycosyl hydrolase family 13 catalytic" evidence="4">
    <location>
        <begin position="55"/>
        <end position="554"/>
    </location>
</feature>
<dbReference type="Proteomes" id="UP000886744">
    <property type="component" value="Unassembled WGS sequence"/>
</dbReference>